<keyword evidence="3" id="KW-1185">Reference proteome</keyword>
<proteinExistence type="predicted"/>
<evidence type="ECO:0000313" key="2">
    <source>
        <dbReference type="EMBL" id="ODA30179.1"/>
    </source>
</evidence>
<keyword evidence="1" id="KW-0472">Membrane</keyword>
<dbReference type="AlphaFoldDB" id="A0A1C3EAD9"/>
<evidence type="ECO:0000313" key="3">
    <source>
        <dbReference type="Proteomes" id="UP000094828"/>
    </source>
</evidence>
<feature type="transmembrane region" description="Helical" evidence="1">
    <location>
        <begin position="104"/>
        <end position="125"/>
    </location>
</feature>
<reference evidence="2 3" key="1">
    <citation type="submission" date="2016-05" db="EMBL/GenBank/DDBJ databases">
        <title>Genomic and physiological characterization of Planctopirus sp. isolated from fresh water lake.</title>
        <authorList>
            <person name="Subhash Y."/>
            <person name="Ramana C."/>
        </authorList>
    </citation>
    <scope>NUCLEOTIDE SEQUENCE [LARGE SCALE GENOMIC DNA]</scope>
    <source>
        <strain evidence="2 3">JC280</strain>
    </source>
</reference>
<dbReference type="RefSeq" id="WP_068848704.1">
    <property type="nucleotide sequence ID" value="NZ_LYDR01000113.1"/>
</dbReference>
<comment type="caution">
    <text evidence="2">The sequence shown here is derived from an EMBL/GenBank/DDBJ whole genome shotgun (WGS) entry which is preliminary data.</text>
</comment>
<sequence>MMGQNQDGYLYAAYKQTVAMPLLFISILSGICAFVFFTDLYWWTLVPALICGLTGWASIILLISSSKVIEEEKKAKANAKLDEDPSVEPSSTAQLVEAEEKSGAIGVATALGVVALILVVGFKLVGKIDRFVNNRAAGDMEIKKAPAVLDKDLQDQFLRKNK</sequence>
<protein>
    <submittedName>
        <fullName evidence="2">Uncharacterized protein</fullName>
    </submittedName>
</protein>
<dbReference type="Proteomes" id="UP000094828">
    <property type="component" value="Unassembled WGS sequence"/>
</dbReference>
<feature type="transmembrane region" description="Helical" evidence="1">
    <location>
        <begin position="18"/>
        <end position="37"/>
    </location>
</feature>
<feature type="transmembrane region" description="Helical" evidence="1">
    <location>
        <begin position="44"/>
        <end position="63"/>
    </location>
</feature>
<name>A0A1C3EAD9_9PLAN</name>
<gene>
    <name evidence="2" type="ORF">A6X21_06020</name>
</gene>
<accession>A0A1C3EAD9</accession>
<dbReference type="EMBL" id="LYDR01000113">
    <property type="protein sequence ID" value="ODA30179.1"/>
    <property type="molecule type" value="Genomic_DNA"/>
</dbReference>
<keyword evidence="1" id="KW-0812">Transmembrane</keyword>
<organism evidence="2 3">
    <name type="scientific">Planctopirus hydrillae</name>
    <dbReference type="NCBI Taxonomy" id="1841610"/>
    <lineage>
        <taxon>Bacteria</taxon>
        <taxon>Pseudomonadati</taxon>
        <taxon>Planctomycetota</taxon>
        <taxon>Planctomycetia</taxon>
        <taxon>Planctomycetales</taxon>
        <taxon>Planctomycetaceae</taxon>
        <taxon>Planctopirus</taxon>
    </lineage>
</organism>
<keyword evidence="1" id="KW-1133">Transmembrane helix</keyword>
<evidence type="ECO:0000256" key="1">
    <source>
        <dbReference type="SAM" id="Phobius"/>
    </source>
</evidence>